<dbReference type="InterPro" id="IPR028889">
    <property type="entry name" value="USP"/>
</dbReference>
<dbReference type="Pfam" id="PF00443">
    <property type="entry name" value="UCH"/>
    <property type="match status" value="1"/>
</dbReference>
<dbReference type="Proteomes" id="UP000005222">
    <property type="component" value="Chromosome E"/>
</dbReference>
<dbReference type="MEROPS" id="C19.003"/>
<name>G8YNH4_PICSO</name>
<dbReference type="PANTHER" id="PTHR43982:SF6">
    <property type="entry name" value="UBIQUITIN CARBOXYL-TERMINAL HYDROLASE 2-RELATED"/>
    <property type="match status" value="1"/>
</dbReference>
<keyword evidence="5" id="KW-0378">Hydrolase</keyword>
<dbReference type="STRING" id="559304.G8YNH4"/>
<dbReference type="SUPFAM" id="SSF54001">
    <property type="entry name" value="Cysteine proteinases"/>
    <property type="match status" value="1"/>
</dbReference>
<dbReference type="HOGENOM" id="CLU_003155_1_0_1"/>
<dbReference type="eggNOG" id="KOG1863">
    <property type="taxonomic scope" value="Eukaryota"/>
</dbReference>
<dbReference type="GO" id="GO:0070628">
    <property type="term" value="F:proteasome binding"/>
    <property type="evidence" value="ECO:0007669"/>
    <property type="project" value="TreeGrafter"/>
</dbReference>
<evidence type="ECO:0000256" key="3">
    <source>
        <dbReference type="ARBA" id="ARBA00022670"/>
    </source>
</evidence>
<dbReference type="InterPro" id="IPR038765">
    <property type="entry name" value="Papain-like_cys_pep_sf"/>
</dbReference>
<accession>G8YNH4</accession>
<keyword evidence="6" id="KW-0788">Thiol protease</keyword>
<protein>
    <recommendedName>
        <fullName evidence="7">Ubiquitin carboxyl-terminal hydrolase 2</fullName>
        <ecNumber evidence="2">3.4.19.12</ecNumber>
    </recommendedName>
    <alternativeName>
        <fullName evidence="9">Deubiquitinating enzyme 2</fullName>
    </alternativeName>
    <alternativeName>
        <fullName evidence="8">Ubiquitin thioesterase 2</fullName>
    </alternativeName>
    <alternativeName>
        <fullName evidence="10">Ubiquitin-specific-processing protease 2</fullName>
    </alternativeName>
</protein>
<feature type="coiled-coil region" evidence="11">
    <location>
        <begin position="1233"/>
        <end position="1260"/>
    </location>
</feature>
<dbReference type="Gene3D" id="3.90.70.10">
    <property type="entry name" value="Cysteine proteinases"/>
    <property type="match status" value="2"/>
</dbReference>
<dbReference type="InterPro" id="IPR044635">
    <property type="entry name" value="UBP14-like"/>
</dbReference>
<dbReference type="CDD" id="cd02666">
    <property type="entry name" value="Peptidase_C19J"/>
    <property type="match status" value="1"/>
</dbReference>
<evidence type="ECO:0000256" key="9">
    <source>
        <dbReference type="ARBA" id="ARBA00042236"/>
    </source>
</evidence>
<reference evidence="14 15" key="1">
    <citation type="journal article" date="2012" name="G3 (Bethesda)">
        <title>Pichia sorbitophila, an interspecies yeast hybrid reveals early steps of genome resolution following polyploidization.</title>
        <authorList>
            <person name="Leh Louis V."/>
            <person name="Despons L."/>
            <person name="Friedrich A."/>
            <person name="Martin T."/>
            <person name="Durrens P."/>
            <person name="Casaregola S."/>
            <person name="Neuveglise C."/>
            <person name="Fairhead C."/>
            <person name="Marck C."/>
            <person name="Cruz J.A."/>
            <person name="Straub M.L."/>
            <person name="Kugler V."/>
            <person name="Sacerdot C."/>
            <person name="Uzunov Z."/>
            <person name="Thierry A."/>
            <person name="Weiss S."/>
            <person name="Bleykasten C."/>
            <person name="De Montigny J."/>
            <person name="Jacques N."/>
            <person name="Jung P."/>
            <person name="Lemaire M."/>
            <person name="Mallet S."/>
            <person name="Morel G."/>
            <person name="Richard G.F."/>
            <person name="Sarkar A."/>
            <person name="Savel G."/>
            <person name="Schacherer J."/>
            <person name="Seret M.L."/>
            <person name="Talla E."/>
            <person name="Samson G."/>
            <person name="Jubin C."/>
            <person name="Poulain J."/>
            <person name="Vacherie B."/>
            <person name="Barbe V."/>
            <person name="Pelletier E."/>
            <person name="Sherman D.J."/>
            <person name="Westhof E."/>
            <person name="Weissenbach J."/>
            <person name="Baret P.V."/>
            <person name="Wincker P."/>
            <person name="Gaillardin C."/>
            <person name="Dujon B."/>
            <person name="Souciet J.L."/>
        </authorList>
    </citation>
    <scope>NUCLEOTIDE SEQUENCE [LARGE SCALE GENOMIC DNA]</scope>
    <source>
        <strain evidence="15">ATCC MYA-4447 / BCRC 22081 / CBS 7064 / NBRC 10061 / NRRL Y-12695</strain>
    </source>
</reference>
<evidence type="ECO:0000256" key="6">
    <source>
        <dbReference type="ARBA" id="ARBA00022807"/>
    </source>
</evidence>
<sequence length="1363" mass="155856">MISSRRVSFFHYTGPKSMCKILCYIEVTLRFLIPYCKSSTGFYNISRIKSRGATMDLKEHPGGHTASGTDNENEKARIAKGSLNEQSVSQVDTNSKAEAEMDTNPFSDGYHSETLGEPLLSEDTLMLPLEQLPFKTLNRILDDVRYTIPYKLFKERGPDSLLNSKPIEYSTELARVVGSSNLRARYDMIILNNHLNYAPSAVQISVGDGQQVLTIVRGLLINSNDISHFRLAILENNTTNFATSVVDKHEYHVVPSTLLAAKKPDTFNALNKYTGVPDDAANILDDAFFVSPTGQKNHTLRVTIFSAEFDTQDLEPLYNPSLIRERFLKTIESNPNSNLSDDMTPTSDHCFKTLIKVLKGPIQLPAGETIKTINSKNISLNTSLDIQLLFDKLAFTVKEEELIPPDLKSNRYLLESYIRKILEIIYVARRKGPSTNEFDVVYSYDDSLSLVYRTFNEFDKHLCQTYGRTHKSNELPFFVNLSICTFFQDELSIRCFENTVKSDPANKLHYVDSLKSVIKYKSNHGSTGKLRTYYTNASQKGDLVGASDYETALKALDIDVSNIDPAQLDDDYLIAMYQAAFNNDPRNYVYLNRLFKLIAKVRNSDIINDYLKKEVIPVNLATEELGIEEITEDEVVITAYEFKLDDILTSNGFNADAGEVQYLNKSLLSVALFRKSYLLLNYIELKLPNYMALDENFSYSDALRILNSTENTSDFEIISRFQEKAMTTTDTYELKVLRHCLRIIVGRRDSKVLLSFLISGKVDASLLPADNWPAGLDNIGNSCYLNSLLQYYFCIKPLRELILNFDERKVNRSKQKLRKIGGRDVENAEILRSNQFIYHLRNLFEEMISTNKRCVQPSKDLAYLSFLPLSQPVEFKYPETQNLIELDSDDGNDMIKMDTDTKADDVVNAEKKNYPNPFKSDESMQLISHNTTDALEARSAKKNEHESPISVASLSPHNNDVEMTDSELIKGNKENYSSSIEEIEAPGKKAKNQSPATDDRPQTLPISTDQMESTIELGRQQDVTECIENVTFQIETVLEPEYLEEDKEQYDIIKKLFYGTTKQVIQPLNSNVQPRISTERFFSLIINISDHPRDIYDSLDNYFSEDIVKLEEGYVKKTLTISKLPDILQFHVQRVLFDREKLMAYKSLEQIPFDETIYLDRYLDTDDPEILHKRNQLFQWKSEIAELRSKRDDILRVDESTNLSIIDSLVATKKFLQSSLFEDNTLSVQPSTIHTIDEEVANLKDQLQQISSRLDALDKLVVNQFTSYKKVGYSIFAIFIHRGEASYGHYWVYIKDPQKNIFRKYNDEIVSEVPVSEVINFTSENTATPYYIVYVKDALQQDYIQPLKRVIDKQGSDSEAIPI</sequence>
<evidence type="ECO:0000259" key="13">
    <source>
        <dbReference type="PROSITE" id="PS50235"/>
    </source>
</evidence>
<evidence type="ECO:0000256" key="10">
    <source>
        <dbReference type="ARBA" id="ARBA00042737"/>
    </source>
</evidence>
<dbReference type="PROSITE" id="PS50235">
    <property type="entry name" value="USP_3"/>
    <property type="match status" value="1"/>
</dbReference>
<dbReference type="InParanoid" id="G8YNH4"/>
<dbReference type="EMBL" id="FO082055">
    <property type="protein sequence ID" value="CCE79492.1"/>
    <property type="molecule type" value="Genomic_DNA"/>
</dbReference>
<keyword evidence="3" id="KW-0645">Protease</keyword>
<feature type="region of interest" description="Disordered" evidence="12">
    <location>
        <begin position="934"/>
        <end position="960"/>
    </location>
</feature>
<feature type="domain" description="USP" evidence="13">
    <location>
        <begin position="774"/>
        <end position="1337"/>
    </location>
</feature>
<dbReference type="PANTHER" id="PTHR43982">
    <property type="entry name" value="UBIQUITIN CARBOXYL-TERMINAL HYDROLASE"/>
    <property type="match status" value="1"/>
</dbReference>
<evidence type="ECO:0000313" key="14">
    <source>
        <dbReference type="EMBL" id="CCE79492.1"/>
    </source>
</evidence>
<evidence type="ECO:0000256" key="1">
    <source>
        <dbReference type="ARBA" id="ARBA00000707"/>
    </source>
</evidence>
<dbReference type="GO" id="GO:0043161">
    <property type="term" value="P:proteasome-mediated ubiquitin-dependent protein catabolic process"/>
    <property type="evidence" value="ECO:0007669"/>
    <property type="project" value="InterPro"/>
</dbReference>
<evidence type="ECO:0000256" key="11">
    <source>
        <dbReference type="SAM" id="Coils"/>
    </source>
</evidence>
<organism evidence="14 15">
    <name type="scientific">Pichia sorbitophila (strain ATCC MYA-4447 / BCRC 22081 / CBS 7064 / NBRC 10061 / NRRL Y-12695)</name>
    <name type="common">Hybrid yeast</name>
    <dbReference type="NCBI Taxonomy" id="559304"/>
    <lineage>
        <taxon>Eukaryota</taxon>
        <taxon>Fungi</taxon>
        <taxon>Dikarya</taxon>
        <taxon>Ascomycota</taxon>
        <taxon>Saccharomycotina</taxon>
        <taxon>Pichiomycetes</taxon>
        <taxon>Debaryomycetaceae</taxon>
        <taxon>Millerozyma</taxon>
    </lineage>
</organism>
<feature type="compositionally biased region" description="Basic and acidic residues" evidence="12">
    <location>
        <begin position="935"/>
        <end position="947"/>
    </location>
</feature>
<keyword evidence="15" id="KW-1185">Reference proteome</keyword>
<evidence type="ECO:0000256" key="7">
    <source>
        <dbReference type="ARBA" id="ARBA00040966"/>
    </source>
</evidence>
<dbReference type="FunFam" id="3.90.70.10:FF:000176">
    <property type="entry name" value="Ubiquitin-specific protease"/>
    <property type="match status" value="1"/>
</dbReference>
<dbReference type="InterPro" id="IPR018200">
    <property type="entry name" value="USP_CS"/>
</dbReference>
<dbReference type="GO" id="GO:0016579">
    <property type="term" value="P:protein deubiquitination"/>
    <property type="evidence" value="ECO:0007669"/>
    <property type="project" value="InterPro"/>
</dbReference>
<keyword evidence="4" id="KW-0833">Ubl conjugation pathway</keyword>
<dbReference type="FunCoup" id="G8YNH4">
    <property type="interactions" value="122"/>
</dbReference>
<evidence type="ECO:0000256" key="2">
    <source>
        <dbReference type="ARBA" id="ARBA00012759"/>
    </source>
</evidence>
<dbReference type="GO" id="GO:0004843">
    <property type="term" value="F:cysteine-type deubiquitinase activity"/>
    <property type="evidence" value="ECO:0007669"/>
    <property type="project" value="UniProtKB-EC"/>
</dbReference>
<dbReference type="InterPro" id="IPR001394">
    <property type="entry name" value="Peptidase_C19_UCH"/>
</dbReference>
<evidence type="ECO:0000256" key="12">
    <source>
        <dbReference type="SAM" id="MobiDB-lite"/>
    </source>
</evidence>
<gene>
    <name evidence="14" type="primary">Piso0_001558</name>
    <name evidence="14" type="ORF">GNLVRS01_PISO0E07704g</name>
</gene>
<dbReference type="GO" id="GO:0061136">
    <property type="term" value="P:regulation of proteasomal protein catabolic process"/>
    <property type="evidence" value="ECO:0007669"/>
    <property type="project" value="TreeGrafter"/>
</dbReference>
<evidence type="ECO:0000256" key="5">
    <source>
        <dbReference type="ARBA" id="ARBA00022801"/>
    </source>
</evidence>
<dbReference type="EC" id="3.4.19.12" evidence="2"/>
<evidence type="ECO:0000313" key="15">
    <source>
        <dbReference type="Proteomes" id="UP000005222"/>
    </source>
</evidence>
<dbReference type="OMA" id="NEHESPI"/>
<dbReference type="PROSITE" id="PS00972">
    <property type="entry name" value="USP_1"/>
    <property type="match status" value="1"/>
</dbReference>
<evidence type="ECO:0000256" key="8">
    <source>
        <dbReference type="ARBA" id="ARBA00041732"/>
    </source>
</evidence>
<dbReference type="InterPro" id="IPR025305">
    <property type="entry name" value="UCH_repeat_domain"/>
</dbReference>
<dbReference type="OrthoDB" id="2420415at2759"/>
<keyword evidence="11" id="KW-0175">Coiled coil</keyword>
<proteinExistence type="predicted"/>
<feature type="region of interest" description="Disordered" evidence="12">
    <location>
        <begin position="978"/>
        <end position="1009"/>
    </location>
</feature>
<evidence type="ECO:0000256" key="4">
    <source>
        <dbReference type="ARBA" id="ARBA00022786"/>
    </source>
</evidence>
<comment type="catalytic activity">
    <reaction evidence="1">
        <text>Thiol-dependent hydrolysis of ester, thioester, amide, peptide and isopeptide bonds formed by the C-terminal Gly of ubiquitin (a 76-residue protein attached to proteins as an intracellular targeting signal).</text>
        <dbReference type="EC" id="3.4.19.12"/>
    </reaction>
</comment>
<dbReference type="Pfam" id="PF13446">
    <property type="entry name" value="RPT"/>
    <property type="match status" value="3"/>
</dbReference>